<dbReference type="AlphaFoldDB" id="A0A4U1MLQ6"/>
<accession>A0A4U1MLQ6</accession>
<dbReference type="PANTHER" id="PTHR37691">
    <property type="entry name" value="BLR3518 PROTEIN"/>
    <property type="match status" value="1"/>
</dbReference>
<dbReference type="Gene3D" id="3.40.1260.10">
    <property type="entry name" value="DsrEFH-like"/>
    <property type="match status" value="1"/>
</dbReference>
<evidence type="ECO:0000313" key="1">
    <source>
        <dbReference type="EMBL" id="TKD71847.1"/>
    </source>
</evidence>
<proteinExistence type="predicted"/>
<dbReference type="OrthoDB" id="6412948at2"/>
<name>A0A4U1MLQ6_9BACL</name>
<protein>
    <submittedName>
        <fullName evidence="1">Uncharacterized protein</fullName>
    </submittedName>
</protein>
<dbReference type="RefSeq" id="WP_136945700.1">
    <property type="nucleotide sequence ID" value="NZ_SWFM01000001.1"/>
</dbReference>
<organism evidence="1 2">
    <name type="scientific">Guptibacillus hwajinpoensis</name>
    <dbReference type="NCBI Taxonomy" id="208199"/>
    <lineage>
        <taxon>Bacteria</taxon>
        <taxon>Bacillati</taxon>
        <taxon>Bacillota</taxon>
        <taxon>Bacilli</taxon>
        <taxon>Bacillales</taxon>
        <taxon>Guptibacillaceae</taxon>
        <taxon>Guptibacillus</taxon>
    </lineage>
</organism>
<sequence>MAKVVIQVNETGDLYFRRITQNIINLKNKLGDKLVDCEVVVFGEGLGLLLSKDELVNQRIQSIIELDITFIACSNTLEKKSLSVQDLVCSVGSAGSGIAHLVMRQTEGWAYLSL</sequence>
<reference evidence="1 2" key="1">
    <citation type="submission" date="2019-04" db="EMBL/GenBank/DDBJ databases">
        <title>Genome sequence of Bacillus hwajinpoensis strain Y2.</title>
        <authorList>
            <person name="Fair J.L."/>
            <person name="Maclea K.S."/>
        </authorList>
    </citation>
    <scope>NUCLEOTIDE SEQUENCE [LARGE SCALE GENOMIC DNA]</scope>
    <source>
        <strain evidence="1 2">Y2</strain>
    </source>
</reference>
<gene>
    <name evidence="1" type="ORF">FBF83_03335</name>
</gene>
<evidence type="ECO:0000313" key="2">
    <source>
        <dbReference type="Proteomes" id="UP000310541"/>
    </source>
</evidence>
<comment type="caution">
    <text evidence="1">The sequence shown here is derived from an EMBL/GenBank/DDBJ whole genome shotgun (WGS) entry which is preliminary data.</text>
</comment>
<dbReference type="InterPro" id="IPR027396">
    <property type="entry name" value="DsrEFH-like"/>
</dbReference>
<dbReference type="PANTHER" id="PTHR37691:SF1">
    <property type="entry name" value="BLR3518 PROTEIN"/>
    <property type="match status" value="1"/>
</dbReference>
<dbReference type="Proteomes" id="UP000310541">
    <property type="component" value="Unassembled WGS sequence"/>
</dbReference>
<dbReference type="EMBL" id="SWFM01000001">
    <property type="protein sequence ID" value="TKD71847.1"/>
    <property type="molecule type" value="Genomic_DNA"/>
</dbReference>
<dbReference type="SUPFAM" id="SSF75169">
    <property type="entry name" value="DsrEFH-like"/>
    <property type="match status" value="1"/>
</dbReference>